<dbReference type="NCBIfam" id="TIGR00254">
    <property type="entry name" value="GGDEF"/>
    <property type="match status" value="1"/>
</dbReference>
<dbReference type="AlphaFoldDB" id="A0A3B0ZE64"/>
<dbReference type="PANTHER" id="PTHR45138:SF9">
    <property type="entry name" value="DIGUANYLATE CYCLASE DGCM-RELATED"/>
    <property type="match status" value="1"/>
</dbReference>
<feature type="domain" description="GGDEF" evidence="1">
    <location>
        <begin position="179"/>
        <end position="310"/>
    </location>
</feature>
<dbReference type="SMART" id="SM00267">
    <property type="entry name" value="GGDEF"/>
    <property type="match status" value="1"/>
</dbReference>
<dbReference type="GO" id="GO:0052621">
    <property type="term" value="F:diguanylate cyclase activity"/>
    <property type="evidence" value="ECO:0007669"/>
    <property type="project" value="TreeGrafter"/>
</dbReference>
<accession>A0A3B0ZE64</accession>
<sequence>MVTLNTAQTVDFDNSRQQLNNPALLSKATEIDLGRQDVDKALRITSVLQTTLDIKKIIEIFIFEASRWVPIDGAKFKYEEQQLSFDIGSEYKNSLTYHLTIPKQSLGEITFMRRKRFTAAENKTLEYLLCGLVYPLRNSLAYESALQAALKDPLTGINNRAAMDASLIREVDLARRHETPLSLIALDLDHFKKVNDTLGHDAGDQVLRQVVNTLLDTIRVSDMVFRFGGEEFVVLLTNTNKKGAMQLAQRIRKQVEINAIELDEKKLFITASLGTACLSVNDSEKSLFLKTDKALYKAKAAGRNCVRFSD</sequence>
<dbReference type="GO" id="GO:0005886">
    <property type="term" value="C:plasma membrane"/>
    <property type="evidence" value="ECO:0007669"/>
    <property type="project" value="TreeGrafter"/>
</dbReference>
<dbReference type="PANTHER" id="PTHR45138">
    <property type="entry name" value="REGULATORY COMPONENTS OF SENSORY TRANSDUCTION SYSTEM"/>
    <property type="match status" value="1"/>
</dbReference>
<proteinExistence type="predicted"/>
<dbReference type="InterPro" id="IPR029787">
    <property type="entry name" value="Nucleotide_cyclase"/>
</dbReference>
<dbReference type="CDD" id="cd01949">
    <property type="entry name" value="GGDEF"/>
    <property type="match status" value="1"/>
</dbReference>
<dbReference type="FunFam" id="3.30.70.270:FF:000001">
    <property type="entry name" value="Diguanylate cyclase domain protein"/>
    <property type="match status" value="1"/>
</dbReference>
<dbReference type="InterPro" id="IPR050469">
    <property type="entry name" value="Diguanylate_Cyclase"/>
</dbReference>
<organism evidence="2">
    <name type="scientific">hydrothermal vent metagenome</name>
    <dbReference type="NCBI Taxonomy" id="652676"/>
    <lineage>
        <taxon>unclassified sequences</taxon>
        <taxon>metagenomes</taxon>
        <taxon>ecological metagenomes</taxon>
    </lineage>
</organism>
<dbReference type="Gene3D" id="3.30.70.270">
    <property type="match status" value="1"/>
</dbReference>
<gene>
    <name evidence="2" type="ORF">MNBD_GAMMA16-1795</name>
</gene>
<dbReference type="InterPro" id="IPR043128">
    <property type="entry name" value="Rev_trsase/Diguanyl_cyclase"/>
</dbReference>
<evidence type="ECO:0000259" key="1">
    <source>
        <dbReference type="PROSITE" id="PS50887"/>
    </source>
</evidence>
<evidence type="ECO:0000313" key="2">
    <source>
        <dbReference type="EMBL" id="VAW87300.1"/>
    </source>
</evidence>
<dbReference type="GO" id="GO:0043709">
    <property type="term" value="P:cell adhesion involved in single-species biofilm formation"/>
    <property type="evidence" value="ECO:0007669"/>
    <property type="project" value="TreeGrafter"/>
</dbReference>
<dbReference type="GO" id="GO:1902201">
    <property type="term" value="P:negative regulation of bacterial-type flagellum-dependent cell motility"/>
    <property type="evidence" value="ECO:0007669"/>
    <property type="project" value="TreeGrafter"/>
</dbReference>
<protein>
    <submittedName>
        <fullName evidence="2">Diguanylate cyclase (GGDEF domain)</fullName>
    </submittedName>
</protein>
<dbReference type="EMBL" id="UOFO01000117">
    <property type="protein sequence ID" value="VAW87300.1"/>
    <property type="molecule type" value="Genomic_DNA"/>
</dbReference>
<dbReference type="SUPFAM" id="SSF55073">
    <property type="entry name" value="Nucleotide cyclase"/>
    <property type="match status" value="1"/>
</dbReference>
<dbReference type="PROSITE" id="PS50887">
    <property type="entry name" value="GGDEF"/>
    <property type="match status" value="1"/>
</dbReference>
<dbReference type="InterPro" id="IPR000160">
    <property type="entry name" value="GGDEF_dom"/>
</dbReference>
<dbReference type="Pfam" id="PF00990">
    <property type="entry name" value="GGDEF"/>
    <property type="match status" value="1"/>
</dbReference>
<name>A0A3B0ZE64_9ZZZZ</name>
<reference evidence="2" key="1">
    <citation type="submission" date="2018-06" db="EMBL/GenBank/DDBJ databases">
        <authorList>
            <person name="Zhirakovskaya E."/>
        </authorList>
    </citation>
    <scope>NUCLEOTIDE SEQUENCE</scope>
</reference>